<evidence type="ECO:0000313" key="1">
    <source>
        <dbReference type="Proteomes" id="UP000887562"/>
    </source>
</evidence>
<reference evidence="2" key="1">
    <citation type="submission" date="2022-11" db="UniProtKB">
        <authorList>
            <consortium name="WormBaseParasite"/>
        </authorList>
    </citation>
    <scope>IDENTIFICATION</scope>
</reference>
<dbReference type="AlphaFoldDB" id="A0A915EVJ9"/>
<accession>A0A915EVJ9</accession>
<evidence type="ECO:0000313" key="2">
    <source>
        <dbReference type="WBParaSite" id="maker-E.canG7_contigs_2550-snap-gene-0.4-mRNA-1"/>
    </source>
</evidence>
<dbReference type="Proteomes" id="UP000887562">
    <property type="component" value="Unplaced"/>
</dbReference>
<name>A0A915EVJ9_9CEST</name>
<protein>
    <submittedName>
        <fullName evidence="2">Uncharacterized protein</fullName>
    </submittedName>
</protein>
<keyword evidence="1" id="KW-1185">Reference proteome</keyword>
<organism evidence="1 2">
    <name type="scientific">Echinococcus canadensis</name>
    <dbReference type="NCBI Taxonomy" id="519352"/>
    <lineage>
        <taxon>Eukaryota</taxon>
        <taxon>Metazoa</taxon>
        <taxon>Spiralia</taxon>
        <taxon>Lophotrochozoa</taxon>
        <taxon>Platyhelminthes</taxon>
        <taxon>Cestoda</taxon>
        <taxon>Eucestoda</taxon>
        <taxon>Cyclophyllidea</taxon>
        <taxon>Taeniidae</taxon>
        <taxon>Echinococcus</taxon>
        <taxon>Echinococcus canadensis group</taxon>
    </lineage>
</organism>
<proteinExistence type="predicted"/>
<sequence length="206" mass="23117">MSDGQKSLMFRYLNAWINKPAATEVQRKSEFKRHLQIIKKNYAASMQNKYKMTFNSTGFSVPLGPALAIDCNLVNEWISLGDSNNRQRISYYCLVLSSSSVSINCLADNSRDSLAPPSAAVSVAVQRETILQGVLVYLLNTGWKRIALLYDLQATNLDIPETLDSIPLTLPLSRNREKVLKLLTCVSIRSMTNFASILKPSKIIWK</sequence>
<dbReference type="WBParaSite" id="maker-E.canG7_contigs_2550-snap-gene-0.4-mRNA-1">
    <property type="protein sequence ID" value="maker-E.canG7_contigs_2550-snap-gene-0.4-mRNA-1"/>
    <property type="gene ID" value="EcG7_10151"/>
</dbReference>